<feature type="region of interest" description="Disordered" evidence="1">
    <location>
        <begin position="17"/>
        <end position="68"/>
    </location>
</feature>
<organism evidence="2 3">
    <name type="scientific">Streptomyces monashensis</name>
    <dbReference type="NCBI Taxonomy" id="1678012"/>
    <lineage>
        <taxon>Bacteria</taxon>
        <taxon>Bacillati</taxon>
        <taxon>Actinomycetota</taxon>
        <taxon>Actinomycetes</taxon>
        <taxon>Kitasatosporales</taxon>
        <taxon>Streptomycetaceae</taxon>
        <taxon>Streptomyces</taxon>
    </lineage>
</organism>
<dbReference type="Proteomes" id="UP000179642">
    <property type="component" value="Unassembled WGS sequence"/>
</dbReference>
<dbReference type="EMBL" id="MLYO01000010">
    <property type="protein sequence ID" value="OIK07533.1"/>
    <property type="molecule type" value="Genomic_DNA"/>
</dbReference>
<accession>A0A1S2QPI2</accession>
<sequence>MDLAVRPEPDEFAVRGAGVSVRARRETRATPLPAPTSPWATSYDSVSKRTLGLKTASPAARSSCSRAE</sequence>
<comment type="caution">
    <text evidence="2">The sequence shown here is derived from an EMBL/GenBank/DDBJ whole genome shotgun (WGS) entry which is preliminary data.</text>
</comment>
<dbReference type="AlphaFoldDB" id="A0A1S2QPI2"/>
<evidence type="ECO:0000313" key="2">
    <source>
        <dbReference type="EMBL" id="OIK07533.1"/>
    </source>
</evidence>
<reference evidence="2 3" key="1">
    <citation type="submission" date="2016-10" db="EMBL/GenBank/DDBJ databases">
        <title>Genome sequence of Streptomyces sp. MUSC 1.</title>
        <authorList>
            <person name="Lee L.-H."/>
            <person name="Ser H.-L."/>
            <person name="Law J.W.-F."/>
        </authorList>
    </citation>
    <scope>NUCLEOTIDE SEQUENCE [LARGE SCALE GENOMIC DNA]</scope>
    <source>
        <strain evidence="2 3">MUSC 1</strain>
    </source>
</reference>
<protein>
    <submittedName>
        <fullName evidence="2">Uncharacterized protein</fullName>
    </submittedName>
</protein>
<name>A0A1S2QPI2_9ACTN</name>
<keyword evidence="3" id="KW-1185">Reference proteome</keyword>
<feature type="compositionally biased region" description="Low complexity" evidence="1">
    <location>
        <begin position="56"/>
        <end position="68"/>
    </location>
</feature>
<gene>
    <name evidence="2" type="ORF">BIV23_03235</name>
</gene>
<evidence type="ECO:0000313" key="3">
    <source>
        <dbReference type="Proteomes" id="UP000179642"/>
    </source>
</evidence>
<evidence type="ECO:0000256" key="1">
    <source>
        <dbReference type="SAM" id="MobiDB-lite"/>
    </source>
</evidence>
<proteinExistence type="predicted"/>